<reference evidence="2" key="1">
    <citation type="submission" date="2018-05" db="EMBL/GenBank/DDBJ databases">
        <authorList>
            <person name="Lanie J.A."/>
            <person name="Ng W.-L."/>
            <person name="Kazmierczak K.M."/>
            <person name="Andrzejewski T.M."/>
            <person name="Davidsen T.M."/>
            <person name="Wayne K.J."/>
            <person name="Tettelin H."/>
            <person name="Glass J.I."/>
            <person name="Rusch D."/>
            <person name="Podicherti R."/>
            <person name="Tsui H.-C.T."/>
            <person name="Winkler M.E."/>
        </authorList>
    </citation>
    <scope>NUCLEOTIDE SEQUENCE</scope>
</reference>
<gene>
    <name evidence="2" type="ORF">METZ01_LOCUS278786</name>
</gene>
<proteinExistence type="predicted"/>
<feature type="region of interest" description="Disordered" evidence="1">
    <location>
        <begin position="1"/>
        <end position="43"/>
    </location>
</feature>
<dbReference type="EMBL" id="UINC01081767">
    <property type="protein sequence ID" value="SVC25932.1"/>
    <property type="molecule type" value="Genomic_DNA"/>
</dbReference>
<evidence type="ECO:0000313" key="2">
    <source>
        <dbReference type="EMBL" id="SVC25932.1"/>
    </source>
</evidence>
<name>A0A382KRQ3_9ZZZZ</name>
<accession>A0A382KRQ3</accession>
<feature type="compositionally biased region" description="Basic and acidic residues" evidence="1">
    <location>
        <begin position="34"/>
        <end position="43"/>
    </location>
</feature>
<dbReference type="AlphaFoldDB" id="A0A382KRQ3"/>
<sequence>MAFNTAPMAFGQQITENTTANKCRRQRKSSATVTDRDGIGAKY</sequence>
<feature type="compositionally biased region" description="Polar residues" evidence="1">
    <location>
        <begin position="12"/>
        <end position="21"/>
    </location>
</feature>
<evidence type="ECO:0000256" key="1">
    <source>
        <dbReference type="SAM" id="MobiDB-lite"/>
    </source>
</evidence>
<protein>
    <submittedName>
        <fullName evidence="2">Uncharacterized protein</fullName>
    </submittedName>
</protein>
<organism evidence="2">
    <name type="scientific">marine metagenome</name>
    <dbReference type="NCBI Taxonomy" id="408172"/>
    <lineage>
        <taxon>unclassified sequences</taxon>
        <taxon>metagenomes</taxon>
        <taxon>ecological metagenomes</taxon>
    </lineage>
</organism>